<dbReference type="Gene3D" id="3.10.129.10">
    <property type="entry name" value="Hotdog Thioesterase"/>
    <property type="match status" value="1"/>
</dbReference>
<protein>
    <recommendedName>
        <fullName evidence="4">Hydroxymyristoyl-ACP dehydratase</fullName>
    </recommendedName>
</protein>
<evidence type="ECO:0008006" key="4">
    <source>
        <dbReference type="Google" id="ProtNLM"/>
    </source>
</evidence>
<dbReference type="Pfam" id="PF07977">
    <property type="entry name" value="FabA"/>
    <property type="match status" value="1"/>
</dbReference>
<evidence type="ECO:0000313" key="2">
    <source>
        <dbReference type="EMBL" id="MBO8184015.1"/>
    </source>
</evidence>
<evidence type="ECO:0000256" key="1">
    <source>
        <dbReference type="SAM" id="MobiDB-lite"/>
    </source>
</evidence>
<comment type="caution">
    <text evidence="2">The sequence shown here is derived from an EMBL/GenBank/DDBJ whole genome shotgun (WGS) entry which is preliminary data.</text>
</comment>
<name>A0ABS3WLM4_9ACTN</name>
<proteinExistence type="predicted"/>
<gene>
    <name evidence="2" type="ORF">JW592_00715</name>
</gene>
<feature type="region of interest" description="Disordered" evidence="1">
    <location>
        <begin position="73"/>
        <end position="102"/>
    </location>
</feature>
<evidence type="ECO:0000313" key="3">
    <source>
        <dbReference type="Proteomes" id="UP001518976"/>
    </source>
</evidence>
<dbReference type="Proteomes" id="UP001518976">
    <property type="component" value="Unassembled WGS sequence"/>
</dbReference>
<dbReference type="RefSeq" id="WP_209262832.1">
    <property type="nucleotide sequence ID" value="NZ_JAFFZN010000001.1"/>
</dbReference>
<dbReference type="EMBL" id="JAFFZN010000001">
    <property type="protein sequence ID" value="MBO8184015.1"/>
    <property type="molecule type" value="Genomic_DNA"/>
</dbReference>
<dbReference type="InterPro" id="IPR013114">
    <property type="entry name" value="FabA_FabZ"/>
</dbReference>
<keyword evidence="3" id="KW-1185">Reference proteome</keyword>
<dbReference type="SUPFAM" id="SSF54637">
    <property type="entry name" value="Thioesterase/thiol ester dehydrase-isomerase"/>
    <property type="match status" value="1"/>
</dbReference>
<accession>A0ABS3WLM4</accession>
<reference evidence="2 3" key="1">
    <citation type="submission" date="2021-02" db="EMBL/GenBank/DDBJ databases">
        <title>Streptomyces spirodelae sp. nov., isolated from duckweed.</title>
        <authorList>
            <person name="Saimee Y."/>
            <person name="Duangmal K."/>
        </authorList>
    </citation>
    <scope>NUCLEOTIDE SEQUENCE [LARGE SCALE GENOMIC DNA]</scope>
    <source>
        <strain evidence="2 3">DW4-2</strain>
    </source>
</reference>
<feature type="compositionally biased region" description="Basic and acidic residues" evidence="1">
    <location>
        <begin position="86"/>
        <end position="98"/>
    </location>
</feature>
<dbReference type="InterPro" id="IPR029069">
    <property type="entry name" value="HotDog_dom_sf"/>
</dbReference>
<sequence>MSGHRSYARPLEGADRITARAEADELLIEADKVVRSTDPYLAGHFPQVTLYPAIFLLDGIRQAVGAELHRAPSLAAHLGPGSPDEPDTREGPDRRPDGPGDDWLELGTLDSARVLNPMLEGDELRLLIRVSADRPGALRAALDCRRADGAQVAKMTVELVRGGSS</sequence>
<organism evidence="2 3">
    <name type="scientific">Streptomyces spirodelae</name>
    <dbReference type="NCBI Taxonomy" id="2812904"/>
    <lineage>
        <taxon>Bacteria</taxon>
        <taxon>Bacillati</taxon>
        <taxon>Actinomycetota</taxon>
        <taxon>Actinomycetes</taxon>
        <taxon>Kitasatosporales</taxon>
        <taxon>Streptomycetaceae</taxon>
        <taxon>Streptomyces</taxon>
    </lineage>
</organism>